<dbReference type="OrthoDB" id="1466900at2"/>
<dbReference type="InterPro" id="IPR027385">
    <property type="entry name" value="Beta-barrel_OMP"/>
</dbReference>
<feature type="domain" description="Outer membrane protein beta-barrel" evidence="3">
    <location>
        <begin position="40"/>
        <end position="209"/>
    </location>
</feature>
<evidence type="ECO:0000256" key="1">
    <source>
        <dbReference type="ARBA" id="ARBA00022729"/>
    </source>
</evidence>
<feature type="signal peptide" evidence="2">
    <location>
        <begin position="1"/>
        <end position="19"/>
    </location>
</feature>
<evidence type="ECO:0000313" key="4">
    <source>
        <dbReference type="EMBL" id="TXC82051.1"/>
    </source>
</evidence>
<gene>
    <name evidence="4" type="ORF">FRX97_02865</name>
</gene>
<feature type="chain" id="PRO_5022912693" evidence="2">
    <location>
        <begin position="20"/>
        <end position="252"/>
    </location>
</feature>
<protein>
    <submittedName>
        <fullName evidence="4">Outer membrane beta-barrel protein</fullName>
    </submittedName>
</protein>
<keyword evidence="5" id="KW-1185">Reference proteome</keyword>
<proteinExistence type="predicted"/>
<dbReference type="Proteomes" id="UP000321168">
    <property type="component" value="Unassembled WGS sequence"/>
</dbReference>
<dbReference type="Pfam" id="PF13505">
    <property type="entry name" value="OMP_b-brl"/>
    <property type="match status" value="1"/>
</dbReference>
<evidence type="ECO:0000259" key="3">
    <source>
        <dbReference type="Pfam" id="PF13505"/>
    </source>
</evidence>
<reference evidence="4 5" key="1">
    <citation type="submission" date="2019-08" db="EMBL/GenBank/DDBJ databases">
        <title>Genome of Luteibaculum oceani JCM 18817.</title>
        <authorList>
            <person name="Bowman J.P."/>
        </authorList>
    </citation>
    <scope>NUCLEOTIDE SEQUENCE [LARGE SCALE GENOMIC DNA]</scope>
    <source>
        <strain evidence="4 5">JCM 18817</strain>
    </source>
</reference>
<accession>A0A5C6VBM0</accession>
<name>A0A5C6VBM0_9FLAO</name>
<evidence type="ECO:0000313" key="5">
    <source>
        <dbReference type="Proteomes" id="UP000321168"/>
    </source>
</evidence>
<evidence type="ECO:0000256" key="2">
    <source>
        <dbReference type="SAM" id="SignalP"/>
    </source>
</evidence>
<sequence>MKKVLLSAAIALTSVAVMGQSLVSKKGEPILPQSLDYAVGFDAVPLFNSLKFNDASATIGAASPVSQFTFFGKRFDSENSACRFTVMLSANTSKTEDYRSSTENPDEFTNRNFDLMVGFGHEFRRGNTRVQGYWGVEGLAGIGTSRSEADYADRDGLTDGTYDTDVRQGTEFTLAARGFMGVEYFFAPKMSLGLEYGLTAALSTQGFGEAESFDVAGGTATNNDTRDIGTKSTSFGLNTNLSGGRVVMMFHF</sequence>
<dbReference type="AlphaFoldDB" id="A0A5C6VBM0"/>
<dbReference type="EMBL" id="VORB01000002">
    <property type="protein sequence ID" value="TXC82051.1"/>
    <property type="molecule type" value="Genomic_DNA"/>
</dbReference>
<dbReference type="RefSeq" id="WP_147013196.1">
    <property type="nucleotide sequence ID" value="NZ_VORB01000002.1"/>
</dbReference>
<comment type="caution">
    <text evidence="4">The sequence shown here is derived from an EMBL/GenBank/DDBJ whole genome shotgun (WGS) entry which is preliminary data.</text>
</comment>
<keyword evidence="1 2" id="KW-0732">Signal</keyword>
<organism evidence="4 5">
    <name type="scientific">Luteibaculum oceani</name>
    <dbReference type="NCBI Taxonomy" id="1294296"/>
    <lineage>
        <taxon>Bacteria</taxon>
        <taxon>Pseudomonadati</taxon>
        <taxon>Bacteroidota</taxon>
        <taxon>Flavobacteriia</taxon>
        <taxon>Flavobacteriales</taxon>
        <taxon>Luteibaculaceae</taxon>
        <taxon>Luteibaculum</taxon>
    </lineage>
</organism>